<keyword evidence="1" id="KW-0175">Coiled coil</keyword>
<keyword evidence="3" id="KW-1185">Reference proteome</keyword>
<dbReference type="Pfam" id="PF01527">
    <property type="entry name" value="HTH_Tnp_1"/>
    <property type="match status" value="1"/>
</dbReference>
<dbReference type="SUPFAM" id="SSF46689">
    <property type="entry name" value="Homeodomain-like"/>
    <property type="match status" value="1"/>
</dbReference>
<dbReference type="Proteomes" id="UP000231179">
    <property type="component" value="Chromosome"/>
</dbReference>
<protein>
    <submittedName>
        <fullName evidence="2">Transposase</fullName>
    </submittedName>
</protein>
<evidence type="ECO:0000313" key="3">
    <source>
        <dbReference type="Proteomes" id="UP000231179"/>
    </source>
</evidence>
<dbReference type="GO" id="GO:0003677">
    <property type="term" value="F:DNA binding"/>
    <property type="evidence" value="ECO:0007669"/>
    <property type="project" value="InterPro"/>
</dbReference>
<gene>
    <name evidence="2" type="ORF">SCLAR_v1c04520</name>
</gene>
<dbReference type="Gene3D" id="1.10.10.10">
    <property type="entry name" value="Winged helix-like DNA-binding domain superfamily/Winged helix DNA-binding domain"/>
    <property type="match status" value="1"/>
</dbReference>
<dbReference type="OrthoDB" id="390244at2"/>
<accession>A0A1Y0L0T8</accession>
<evidence type="ECO:0000256" key="1">
    <source>
        <dbReference type="SAM" id="Coils"/>
    </source>
</evidence>
<proteinExistence type="predicted"/>
<sequence>MGHYSAKQKEKIILKFRESKTKAKNFVKSYGISDQTLLNWCKKYDQSGIDGLGAPNSADKEELIILRNEVKELKKKNAELETRNEMQKRIEALISKKK</sequence>
<dbReference type="InterPro" id="IPR002514">
    <property type="entry name" value="Transposase_8"/>
</dbReference>
<dbReference type="AlphaFoldDB" id="A0A1Y0L0T8"/>
<dbReference type="GO" id="GO:0006313">
    <property type="term" value="P:DNA transposition"/>
    <property type="evidence" value="ECO:0007669"/>
    <property type="project" value="InterPro"/>
</dbReference>
<reference evidence="2 3" key="1">
    <citation type="submission" date="2017-11" db="EMBL/GenBank/DDBJ databases">
        <title>Complete genome sequence of Spiroplasma clarkii CN-5 (DSM 19994).</title>
        <authorList>
            <person name="Tsai Y.-M."/>
            <person name="Chang A."/>
            <person name="Lo W.-S."/>
            <person name="Kuo C.-H."/>
        </authorList>
    </citation>
    <scope>NUCLEOTIDE SEQUENCE [LARGE SCALE GENOMIC DNA]</scope>
    <source>
        <strain evidence="2 3">CN-5</strain>
    </source>
</reference>
<organism evidence="2 3">
    <name type="scientific">Spiroplasma clarkii</name>
    <dbReference type="NCBI Taxonomy" id="2139"/>
    <lineage>
        <taxon>Bacteria</taxon>
        <taxon>Bacillati</taxon>
        <taxon>Mycoplasmatota</taxon>
        <taxon>Mollicutes</taxon>
        <taxon>Entomoplasmatales</taxon>
        <taxon>Spiroplasmataceae</taxon>
        <taxon>Spiroplasma</taxon>
    </lineage>
</organism>
<dbReference type="RefSeq" id="WP_100254336.1">
    <property type="nucleotide sequence ID" value="NZ_CP015819.1"/>
</dbReference>
<feature type="coiled-coil region" evidence="1">
    <location>
        <begin position="56"/>
        <end position="90"/>
    </location>
</feature>
<dbReference type="EMBL" id="CP024870">
    <property type="protein sequence ID" value="ATX70776.1"/>
    <property type="molecule type" value="Genomic_DNA"/>
</dbReference>
<name>A0A1Y0L0T8_9MOLU</name>
<dbReference type="InterPro" id="IPR009057">
    <property type="entry name" value="Homeodomain-like_sf"/>
</dbReference>
<dbReference type="InterPro" id="IPR036388">
    <property type="entry name" value="WH-like_DNA-bd_sf"/>
</dbReference>
<dbReference type="GO" id="GO:0004803">
    <property type="term" value="F:transposase activity"/>
    <property type="evidence" value="ECO:0007669"/>
    <property type="project" value="InterPro"/>
</dbReference>
<dbReference type="KEGG" id="scla:SCLARK_00697"/>
<evidence type="ECO:0000313" key="2">
    <source>
        <dbReference type="EMBL" id="ATX70776.1"/>
    </source>
</evidence>